<keyword evidence="1" id="KW-0472">Membrane</keyword>
<accession>A0AAW0NKU3</accession>
<keyword evidence="1" id="KW-0812">Transmembrane</keyword>
<keyword evidence="3" id="KW-1185">Reference proteome</keyword>
<evidence type="ECO:0000313" key="2">
    <source>
        <dbReference type="EMBL" id="KAK7895361.1"/>
    </source>
</evidence>
<dbReference type="AlphaFoldDB" id="A0AAW0NKU3"/>
<sequence length="94" mass="10778">MDESLNDLKSLRTVVSEEVSVWPRDFSELFELPEEETTPEPHVTKEVSNSAVWKVFLVVSVLLLALVGVLSTVYYLCVWRGGRLHYEQHKEVST</sequence>
<protein>
    <submittedName>
        <fullName evidence="2">Uncharacterized protein</fullName>
    </submittedName>
</protein>
<dbReference type="Proteomes" id="UP001460270">
    <property type="component" value="Unassembled WGS sequence"/>
</dbReference>
<organism evidence="2 3">
    <name type="scientific">Mugilogobius chulae</name>
    <name type="common">yellowstripe goby</name>
    <dbReference type="NCBI Taxonomy" id="88201"/>
    <lineage>
        <taxon>Eukaryota</taxon>
        <taxon>Metazoa</taxon>
        <taxon>Chordata</taxon>
        <taxon>Craniata</taxon>
        <taxon>Vertebrata</taxon>
        <taxon>Euteleostomi</taxon>
        <taxon>Actinopterygii</taxon>
        <taxon>Neopterygii</taxon>
        <taxon>Teleostei</taxon>
        <taxon>Neoteleostei</taxon>
        <taxon>Acanthomorphata</taxon>
        <taxon>Gobiaria</taxon>
        <taxon>Gobiiformes</taxon>
        <taxon>Gobioidei</taxon>
        <taxon>Gobiidae</taxon>
        <taxon>Gobionellinae</taxon>
        <taxon>Mugilogobius</taxon>
    </lineage>
</organism>
<reference evidence="3" key="1">
    <citation type="submission" date="2024-04" db="EMBL/GenBank/DDBJ databases">
        <title>Salinicola lusitanus LLJ914,a marine bacterium isolated from the Okinawa Trough.</title>
        <authorList>
            <person name="Li J."/>
        </authorList>
    </citation>
    <scope>NUCLEOTIDE SEQUENCE [LARGE SCALE GENOMIC DNA]</scope>
</reference>
<evidence type="ECO:0000256" key="1">
    <source>
        <dbReference type="SAM" id="Phobius"/>
    </source>
</evidence>
<evidence type="ECO:0000313" key="3">
    <source>
        <dbReference type="Proteomes" id="UP001460270"/>
    </source>
</evidence>
<dbReference type="EMBL" id="JBBPFD010000015">
    <property type="protein sequence ID" value="KAK7895361.1"/>
    <property type="molecule type" value="Genomic_DNA"/>
</dbReference>
<gene>
    <name evidence="2" type="ORF">WMY93_020686</name>
</gene>
<comment type="caution">
    <text evidence="2">The sequence shown here is derived from an EMBL/GenBank/DDBJ whole genome shotgun (WGS) entry which is preliminary data.</text>
</comment>
<name>A0AAW0NKU3_9GOBI</name>
<keyword evidence="1" id="KW-1133">Transmembrane helix</keyword>
<feature type="transmembrane region" description="Helical" evidence="1">
    <location>
        <begin position="55"/>
        <end position="77"/>
    </location>
</feature>
<proteinExistence type="predicted"/>